<reference evidence="2" key="1">
    <citation type="journal article" date="2020" name="Stud. Mycol.">
        <title>101 Dothideomycetes genomes: a test case for predicting lifestyles and emergence of pathogens.</title>
        <authorList>
            <person name="Haridas S."/>
            <person name="Albert R."/>
            <person name="Binder M."/>
            <person name="Bloem J."/>
            <person name="Labutti K."/>
            <person name="Salamov A."/>
            <person name="Andreopoulos B."/>
            <person name="Baker S."/>
            <person name="Barry K."/>
            <person name="Bills G."/>
            <person name="Bluhm B."/>
            <person name="Cannon C."/>
            <person name="Castanera R."/>
            <person name="Culley D."/>
            <person name="Daum C."/>
            <person name="Ezra D."/>
            <person name="Gonzalez J."/>
            <person name="Henrissat B."/>
            <person name="Kuo A."/>
            <person name="Liang C."/>
            <person name="Lipzen A."/>
            <person name="Lutzoni F."/>
            <person name="Magnuson J."/>
            <person name="Mondo S."/>
            <person name="Nolan M."/>
            <person name="Ohm R."/>
            <person name="Pangilinan J."/>
            <person name="Park H.-J."/>
            <person name="Ramirez L."/>
            <person name="Alfaro M."/>
            <person name="Sun H."/>
            <person name="Tritt A."/>
            <person name="Yoshinaga Y."/>
            <person name="Zwiers L.-H."/>
            <person name="Turgeon B."/>
            <person name="Goodwin S."/>
            <person name="Spatafora J."/>
            <person name="Crous P."/>
            <person name="Grigoriev I."/>
        </authorList>
    </citation>
    <scope>NUCLEOTIDE SEQUENCE</scope>
    <source>
        <strain evidence="2">CBS 113389</strain>
    </source>
</reference>
<evidence type="ECO:0000256" key="1">
    <source>
        <dbReference type="SAM" id="MobiDB-lite"/>
    </source>
</evidence>
<dbReference type="EMBL" id="MU001634">
    <property type="protein sequence ID" value="KAF2484129.1"/>
    <property type="molecule type" value="Genomic_DNA"/>
</dbReference>
<keyword evidence="3" id="KW-1185">Reference proteome</keyword>
<accession>A0A6A6PWR6</accession>
<feature type="compositionally biased region" description="Basic and acidic residues" evidence="1">
    <location>
        <begin position="111"/>
        <end position="128"/>
    </location>
</feature>
<dbReference type="AlphaFoldDB" id="A0A6A6PWR6"/>
<sequence>MADKLAEKDFTPREMEIMAKAWSCMVEEPKVDYNKLAESCGMTNPRSASNAWASIKKKILAKGGITAGNEDGTPKATPKATPKRKKGAKADAGDDEESPTKKVKGGKGKGKKSEAKVKEDGGVVVKEEVDGEGDDGEDGEDANGFH</sequence>
<proteinExistence type="predicted"/>
<feature type="compositionally biased region" description="Basic residues" evidence="1">
    <location>
        <begin position="101"/>
        <end position="110"/>
    </location>
</feature>
<dbReference type="RefSeq" id="XP_033590699.1">
    <property type="nucleotide sequence ID" value="XM_033729314.1"/>
</dbReference>
<protein>
    <submittedName>
        <fullName evidence="2">Uncharacterized protein</fullName>
    </submittedName>
</protein>
<organism evidence="2 3">
    <name type="scientific">Neohortaea acidophila</name>
    <dbReference type="NCBI Taxonomy" id="245834"/>
    <lineage>
        <taxon>Eukaryota</taxon>
        <taxon>Fungi</taxon>
        <taxon>Dikarya</taxon>
        <taxon>Ascomycota</taxon>
        <taxon>Pezizomycotina</taxon>
        <taxon>Dothideomycetes</taxon>
        <taxon>Dothideomycetidae</taxon>
        <taxon>Mycosphaerellales</taxon>
        <taxon>Teratosphaeriaceae</taxon>
        <taxon>Neohortaea</taxon>
    </lineage>
</organism>
<name>A0A6A6PWR6_9PEZI</name>
<feature type="compositionally biased region" description="Acidic residues" evidence="1">
    <location>
        <begin position="129"/>
        <end position="146"/>
    </location>
</feature>
<feature type="region of interest" description="Disordered" evidence="1">
    <location>
        <begin position="63"/>
        <end position="146"/>
    </location>
</feature>
<dbReference type="OrthoDB" id="5403747at2759"/>
<dbReference type="GeneID" id="54470316"/>
<evidence type="ECO:0000313" key="2">
    <source>
        <dbReference type="EMBL" id="KAF2484129.1"/>
    </source>
</evidence>
<dbReference type="Proteomes" id="UP000799767">
    <property type="component" value="Unassembled WGS sequence"/>
</dbReference>
<gene>
    <name evidence="2" type="ORF">BDY17DRAFT_121798</name>
</gene>
<evidence type="ECO:0000313" key="3">
    <source>
        <dbReference type="Proteomes" id="UP000799767"/>
    </source>
</evidence>